<accession>A0A654KGU9</accession>
<dbReference type="PROSITE" id="PS51123">
    <property type="entry name" value="OMPA_2"/>
    <property type="match status" value="1"/>
</dbReference>
<evidence type="ECO:0000313" key="5">
    <source>
        <dbReference type="EMBL" id="ADU91651.1"/>
    </source>
</evidence>
<dbReference type="Proteomes" id="UP000007472">
    <property type="component" value="Chromosome"/>
</dbReference>
<dbReference type="EMBL" id="CP002456">
    <property type="protein sequence ID" value="ADU91651.1"/>
    <property type="molecule type" value="Genomic_DNA"/>
</dbReference>
<dbReference type="NCBIfam" id="NF038228">
    <property type="entry name" value="IcmH_DotU_IVB"/>
    <property type="match status" value="1"/>
</dbReference>
<dbReference type="Pfam" id="PF09850">
    <property type="entry name" value="DotU"/>
    <property type="match status" value="1"/>
</dbReference>
<sequence length="445" mass="50571">MSSRDYVDSKMGPWGQIHQQRYDDSNKIRPDNFVISGSNPLVAAANPLLTLLPQIRFSQHHDNVDMLRELLVEEVRQFEVRAQEKGISKETILGARYCLCTAIDEACAMAPWGQQGLWSGKSLLVTYHNETWGGEKFFQLLRKLSQNPENHIDLLELMYFCLMLGFEGRFRVIENGRSQLETLKQRLLLIIKKVRGAYPDTLSPHWKGDEIINKIKRLPIPLWVVAVFGFALAVLVYILFSWLLGGKSDDVAYDIVKIKPPAMQIAVPVRVVRTEGPKRLAQYLESEIRENLLTVRDESDRSVVELRGDEFFESGSADIKKQFESVVNRLGDALDETEGNILITGHTDNRPIKTIRFPSNWDLSQARADAVAKIIESRLTQPNRIRSEGKADTMPVTSNDTPENRKRNRRVEITLLIPAQSKKSRPTTPFIVPTPEGTKTINPDN</sequence>
<evidence type="ECO:0000259" key="4">
    <source>
        <dbReference type="PROSITE" id="PS51123"/>
    </source>
</evidence>
<proteinExistence type="predicted"/>
<dbReference type="PANTHER" id="PTHR38033">
    <property type="entry name" value="MEMBRANE PROTEIN-RELATED"/>
    <property type="match status" value="1"/>
</dbReference>
<dbReference type="SUPFAM" id="SSF103088">
    <property type="entry name" value="OmpA-like"/>
    <property type="match status" value="1"/>
</dbReference>
<feature type="domain" description="OmpA-like" evidence="4">
    <location>
        <begin position="299"/>
        <end position="419"/>
    </location>
</feature>
<evidence type="ECO:0000256" key="2">
    <source>
        <dbReference type="SAM" id="MobiDB-lite"/>
    </source>
</evidence>
<feature type="region of interest" description="Disordered" evidence="2">
    <location>
        <begin position="385"/>
        <end position="445"/>
    </location>
</feature>
<feature type="transmembrane region" description="Helical" evidence="3">
    <location>
        <begin position="222"/>
        <end position="244"/>
    </location>
</feature>
<dbReference type="InterPro" id="IPR006665">
    <property type="entry name" value="OmpA-like"/>
</dbReference>
<dbReference type="Gene3D" id="1.25.40.590">
    <property type="entry name" value="Type IV / VI secretion system, DotU"/>
    <property type="match status" value="1"/>
</dbReference>
<evidence type="ECO:0000256" key="1">
    <source>
        <dbReference type="PROSITE-ProRule" id="PRU00473"/>
    </source>
</evidence>
<gene>
    <name evidence="5" type="ordered locus">TEQUI_0713</name>
</gene>
<dbReference type="InterPro" id="IPR017732">
    <property type="entry name" value="T4/T6SS_DotU"/>
</dbReference>
<dbReference type="CDD" id="cd07185">
    <property type="entry name" value="OmpA_C-like"/>
    <property type="match status" value="1"/>
</dbReference>
<dbReference type="Pfam" id="PF00691">
    <property type="entry name" value="OmpA"/>
    <property type="match status" value="1"/>
</dbReference>
<protein>
    <submittedName>
        <fullName evidence="5">Outer membrane protein ImpK/VasF, OmpA/MotB domain protein</fullName>
    </submittedName>
</protein>
<dbReference type="GO" id="GO:0016020">
    <property type="term" value="C:membrane"/>
    <property type="evidence" value="ECO:0007669"/>
    <property type="project" value="UniProtKB-UniRule"/>
</dbReference>
<dbReference type="AlphaFoldDB" id="A0A654KGU9"/>
<dbReference type="InterPro" id="IPR036737">
    <property type="entry name" value="OmpA-like_sf"/>
</dbReference>
<evidence type="ECO:0000313" key="6">
    <source>
        <dbReference type="Proteomes" id="UP000007472"/>
    </source>
</evidence>
<name>A0A654KGU9_TAYEM</name>
<evidence type="ECO:0000256" key="3">
    <source>
        <dbReference type="SAM" id="Phobius"/>
    </source>
</evidence>
<dbReference type="NCBIfam" id="NF005444">
    <property type="entry name" value="PRK07033.1"/>
    <property type="match status" value="1"/>
</dbReference>
<dbReference type="KEGG" id="teq:TEQUI_0713"/>
<keyword evidence="3" id="KW-0812">Transmembrane</keyword>
<dbReference type="NCBIfam" id="TIGR03350">
    <property type="entry name" value="type_VI_ompA"/>
    <property type="match status" value="1"/>
</dbReference>
<organism evidence="5 6">
    <name type="scientific">Taylorella equigenitalis (strain MCE9)</name>
    <dbReference type="NCBI Taxonomy" id="937774"/>
    <lineage>
        <taxon>Bacteria</taxon>
        <taxon>Pseudomonadati</taxon>
        <taxon>Pseudomonadota</taxon>
        <taxon>Betaproteobacteria</taxon>
        <taxon>Burkholderiales</taxon>
        <taxon>Alcaligenaceae</taxon>
        <taxon>Taylorella</taxon>
    </lineage>
</organism>
<keyword evidence="1 3" id="KW-0472">Membrane</keyword>
<dbReference type="PANTHER" id="PTHR38033:SF1">
    <property type="entry name" value="DOTU FAMILY TYPE IV_VI SECRETION SYSTEM PROTEIN"/>
    <property type="match status" value="1"/>
</dbReference>
<reference evidence="5 6" key="1">
    <citation type="journal article" date="2011" name="J. Bacteriol.">
        <title>Genome sequence of Taylorella equigenitalis MCE9, the causative agent of contagious equine metritis.</title>
        <authorList>
            <person name="Hebert L."/>
            <person name="Moumen B."/>
            <person name="Duquesne F."/>
            <person name="Breuil M.F."/>
            <person name="Laugier C."/>
            <person name="Batto J.M."/>
            <person name="Renault P."/>
            <person name="Petry S."/>
        </authorList>
    </citation>
    <scope>NUCLEOTIDE SEQUENCE [LARGE SCALE GENOMIC DNA]</scope>
    <source>
        <strain evidence="5 6">MCE9</strain>
    </source>
</reference>
<keyword evidence="3" id="KW-1133">Transmembrane helix</keyword>
<dbReference type="InterPro" id="IPR017733">
    <property type="entry name" value="OmpA-like_dom_proteobacteria"/>
</dbReference>
<dbReference type="NCBIfam" id="TIGR03349">
    <property type="entry name" value="IV_VI_DotU"/>
    <property type="match status" value="1"/>
</dbReference>
<dbReference type="InterPro" id="IPR038522">
    <property type="entry name" value="T4/T6SS_DotU_sf"/>
</dbReference>
<dbReference type="Gene3D" id="3.30.1330.60">
    <property type="entry name" value="OmpA-like domain"/>
    <property type="match status" value="1"/>
</dbReference>